<accession>A0A0V0R3Y1</accession>
<reference evidence="1 2" key="1">
    <citation type="journal article" date="2015" name="Sci. Rep.">
        <title>Genome of the facultative scuticociliatosis pathogen Pseudocohnilembus persalinus provides insight into its virulence through horizontal gene transfer.</title>
        <authorList>
            <person name="Xiong J."/>
            <person name="Wang G."/>
            <person name="Cheng J."/>
            <person name="Tian M."/>
            <person name="Pan X."/>
            <person name="Warren A."/>
            <person name="Jiang C."/>
            <person name="Yuan D."/>
            <person name="Miao W."/>
        </authorList>
    </citation>
    <scope>NUCLEOTIDE SEQUENCE [LARGE SCALE GENOMIC DNA]</scope>
    <source>
        <strain evidence="1">36N120E</strain>
    </source>
</reference>
<gene>
    <name evidence="1" type="ORF">PPERSA_05856</name>
</gene>
<evidence type="ECO:0008006" key="3">
    <source>
        <dbReference type="Google" id="ProtNLM"/>
    </source>
</evidence>
<dbReference type="EMBL" id="LDAU01000053">
    <property type="protein sequence ID" value="KRX09187.1"/>
    <property type="molecule type" value="Genomic_DNA"/>
</dbReference>
<dbReference type="SUPFAM" id="SSF47473">
    <property type="entry name" value="EF-hand"/>
    <property type="match status" value="1"/>
</dbReference>
<organism evidence="1 2">
    <name type="scientific">Pseudocohnilembus persalinus</name>
    <name type="common">Ciliate</name>
    <dbReference type="NCBI Taxonomy" id="266149"/>
    <lineage>
        <taxon>Eukaryota</taxon>
        <taxon>Sar</taxon>
        <taxon>Alveolata</taxon>
        <taxon>Ciliophora</taxon>
        <taxon>Intramacronucleata</taxon>
        <taxon>Oligohymenophorea</taxon>
        <taxon>Scuticociliatia</taxon>
        <taxon>Philasterida</taxon>
        <taxon>Pseudocohnilembidae</taxon>
        <taxon>Pseudocohnilembus</taxon>
    </lineage>
</organism>
<dbReference type="Gene3D" id="1.10.238.10">
    <property type="entry name" value="EF-hand"/>
    <property type="match status" value="1"/>
</dbReference>
<dbReference type="InParanoid" id="A0A0V0R3Y1"/>
<comment type="caution">
    <text evidence="1">The sequence shown here is derived from an EMBL/GenBank/DDBJ whole genome shotgun (WGS) entry which is preliminary data.</text>
</comment>
<protein>
    <recommendedName>
        <fullName evidence="3">EF-hand domain-containing protein</fullName>
    </recommendedName>
</protein>
<dbReference type="Proteomes" id="UP000054937">
    <property type="component" value="Unassembled WGS sequence"/>
</dbReference>
<dbReference type="InterPro" id="IPR011992">
    <property type="entry name" value="EF-hand-dom_pair"/>
</dbReference>
<sequence>MKQNLKNQQIQQNALSIIFGKSYETPDDILERQNQENEINRLKQEQEERDNFIYAQQQLDLEDRKQNIQDKTINFLEEGTRKYYDSLIYMQRCYDINYDRLRFAIEINQSEEIYGAFADLGCNSILNKHQFDFQQKQSNHLAVLDNIRKNYQSDDTQFDIGTTMERIQQVLKQEKFQEILEMYRQVYSKKQKQNEKQDAFQFPLHIQNISREQIQGFKQCFDALDFDKVNRIKTSEFLDVKDDGKIDIMDLKILVNELQLPWDDKEIEDILVKLDVDSNFIDRQKFIEIMQQFKE</sequence>
<keyword evidence="2" id="KW-1185">Reference proteome</keyword>
<proteinExistence type="predicted"/>
<evidence type="ECO:0000313" key="2">
    <source>
        <dbReference type="Proteomes" id="UP000054937"/>
    </source>
</evidence>
<name>A0A0V0R3Y1_PSEPJ</name>
<evidence type="ECO:0000313" key="1">
    <source>
        <dbReference type="EMBL" id="KRX09187.1"/>
    </source>
</evidence>
<dbReference type="AlphaFoldDB" id="A0A0V0R3Y1"/>